<dbReference type="AlphaFoldDB" id="A0A6J5F672"/>
<dbReference type="PROSITE" id="PS50263">
    <property type="entry name" value="CN_HYDROLASE"/>
    <property type="match status" value="1"/>
</dbReference>
<keyword evidence="3" id="KW-0449">Lipoprotein</keyword>
<keyword evidence="3" id="KW-0012">Acyltransferase</keyword>
<dbReference type="PROSITE" id="PS01227">
    <property type="entry name" value="UPF0012"/>
    <property type="match status" value="1"/>
</dbReference>
<organism evidence="3 4">
    <name type="scientific">Burkholderia paludis</name>
    <dbReference type="NCBI Taxonomy" id="1506587"/>
    <lineage>
        <taxon>Bacteria</taxon>
        <taxon>Pseudomonadati</taxon>
        <taxon>Pseudomonadota</taxon>
        <taxon>Betaproteobacteria</taxon>
        <taxon>Burkholderiales</taxon>
        <taxon>Burkholderiaceae</taxon>
        <taxon>Burkholderia</taxon>
        <taxon>Burkholderia cepacia complex</taxon>
    </lineage>
</organism>
<dbReference type="EMBL" id="CABVQD010000007">
    <property type="protein sequence ID" value="VWB63924.1"/>
    <property type="molecule type" value="Genomic_DNA"/>
</dbReference>
<dbReference type="PANTHER" id="PTHR23088:SF27">
    <property type="entry name" value="DEAMINATED GLUTATHIONE AMIDASE"/>
    <property type="match status" value="1"/>
</dbReference>
<protein>
    <submittedName>
        <fullName evidence="3">Apolipoprotein acyltransferase</fullName>
    </submittedName>
</protein>
<dbReference type="Gene3D" id="3.60.110.10">
    <property type="entry name" value="Carbon-nitrogen hydrolase"/>
    <property type="match status" value="1"/>
</dbReference>
<dbReference type="InterPro" id="IPR036526">
    <property type="entry name" value="C-N_Hydrolase_sf"/>
</dbReference>
<keyword evidence="4" id="KW-1185">Reference proteome</keyword>
<feature type="domain" description="CN hydrolase" evidence="2">
    <location>
        <begin position="18"/>
        <end position="266"/>
    </location>
</feature>
<dbReference type="InterPro" id="IPR001110">
    <property type="entry name" value="UPF0012_CS"/>
</dbReference>
<sequence length="297" mass="32013">MTHTAMTLPEPPRRPTTLRVGLTQWHAARDLQANVAAAVDAIRRAAGDGAQLVSLPENGLFLGTNAEMRAAAFGTDSRPIEMLREAAQSVRVPVVLGGFKNKEADGRIFNSAIVIDQQGQLAGRYDKIHLFDATVAGQSFEASSVELRGTEPVILNLDGVGIGLSICYDVRFPELFRQLALAGAEVFLVPSAFTHVTGRAHWEVLLRARAIENAAHVIASATIRGVDPSKDAFETWGHALAVDPWGVVLADLGESQAATQVVELDLQKVHDVRAKLPVLRGVQTHAYTRPPRIVTLS</sequence>
<dbReference type="PANTHER" id="PTHR23088">
    <property type="entry name" value="NITRILASE-RELATED"/>
    <property type="match status" value="1"/>
</dbReference>
<dbReference type="Proteomes" id="UP000494330">
    <property type="component" value="Unassembled WGS sequence"/>
</dbReference>
<evidence type="ECO:0000256" key="1">
    <source>
        <dbReference type="ARBA" id="ARBA00010613"/>
    </source>
</evidence>
<evidence type="ECO:0000313" key="4">
    <source>
        <dbReference type="Proteomes" id="UP000494330"/>
    </source>
</evidence>
<gene>
    <name evidence="3" type="ORF">BPA30113_02848</name>
</gene>
<proteinExistence type="inferred from homology"/>
<evidence type="ECO:0000313" key="3">
    <source>
        <dbReference type="EMBL" id="VWB63924.1"/>
    </source>
</evidence>
<comment type="similarity">
    <text evidence="1">Belongs to the carbon-nitrogen hydrolase superfamily. NIT1/NIT2 family.</text>
</comment>
<name>A0A6J5F672_9BURK</name>
<dbReference type="GO" id="GO:0016746">
    <property type="term" value="F:acyltransferase activity"/>
    <property type="evidence" value="ECO:0007669"/>
    <property type="project" value="UniProtKB-KW"/>
</dbReference>
<dbReference type="SUPFAM" id="SSF56317">
    <property type="entry name" value="Carbon-nitrogen hydrolase"/>
    <property type="match status" value="1"/>
</dbReference>
<reference evidence="3 4" key="1">
    <citation type="submission" date="2019-09" db="EMBL/GenBank/DDBJ databases">
        <authorList>
            <person name="Depoorter E."/>
        </authorList>
    </citation>
    <scope>NUCLEOTIDE SEQUENCE [LARGE SCALE GENOMIC DNA]</scope>
    <source>
        <strain evidence="3">LMG 30113</strain>
    </source>
</reference>
<evidence type="ECO:0000259" key="2">
    <source>
        <dbReference type="PROSITE" id="PS50263"/>
    </source>
</evidence>
<accession>A0A6J5F672</accession>
<dbReference type="InterPro" id="IPR003010">
    <property type="entry name" value="C-N_Hydrolase"/>
</dbReference>
<keyword evidence="3" id="KW-0808">Transferase</keyword>
<dbReference type="Pfam" id="PF00795">
    <property type="entry name" value="CN_hydrolase"/>
    <property type="match status" value="1"/>
</dbReference>